<keyword evidence="1" id="KW-0408">Iron</keyword>
<dbReference type="InterPro" id="IPR024924">
    <property type="entry name" value="7-CO-7-deazaguanine_synth-like"/>
</dbReference>
<dbReference type="GO" id="GO:0051539">
    <property type="term" value="F:4 iron, 4 sulfur cluster binding"/>
    <property type="evidence" value="ECO:0007669"/>
    <property type="project" value="UniProtKB-KW"/>
</dbReference>
<name>A0A6J5M9B3_9CAUD</name>
<dbReference type="PANTHER" id="PTHR42836:SF1">
    <property type="entry name" value="7-CARBOXY-7-DEAZAGUANINE SYNTHASE"/>
    <property type="match status" value="1"/>
</dbReference>
<keyword evidence="1" id="KW-0004">4Fe-4S</keyword>
<keyword evidence="1" id="KW-0411">Iron-sulfur</keyword>
<dbReference type="PANTHER" id="PTHR42836">
    <property type="entry name" value="7-CARBOXY-7-DEAZAGUANINE SYNTHASE"/>
    <property type="match status" value="1"/>
</dbReference>
<proteinExistence type="inferred from homology"/>
<reference evidence="3" key="1">
    <citation type="submission" date="2020-04" db="EMBL/GenBank/DDBJ databases">
        <authorList>
            <person name="Chiriac C."/>
            <person name="Salcher M."/>
            <person name="Ghai R."/>
            <person name="Kavagutti S V."/>
        </authorList>
    </citation>
    <scope>NUCLEOTIDE SEQUENCE</scope>
</reference>
<evidence type="ECO:0000313" key="3">
    <source>
        <dbReference type="EMBL" id="CAB4142701.1"/>
    </source>
</evidence>
<protein>
    <submittedName>
        <fullName evidence="3">NrdG Organic radical activating enzymes</fullName>
    </submittedName>
</protein>
<keyword evidence="1" id="KW-0479">Metal-binding</keyword>
<dbReference type="InterPro" id="IPR013785">
    <property type="entry name" value="Aldolase_TIM"/>
</dbReference>
<evidence type="ECO:0000256" key="2">
    <source>
        <dbReference type="ARBA" id="ARBA00023239"/>
    </source>
</evidence>
<keyword evidence="2" id="KW-0456">Lyase</keyword>
<dbReference type="GO" id="GO:0016829">
    <property type="term" value="F:lyase activity"/>
    <property type="evidence" value="ECO:0007669"/>
    <property type="project" value="UniProtKB-KW"/>
</dbReference>
<accession>A0A6J5M9B3</accession>
<evidence type="ECO:0000256" key="1">
    <source>
        <dbReference type="ARBA" id="ARBA00022485"/>
    </source>
</evidence>
<sequence length="306" mass="34794">MTKQHTYSEIFYSIQGEGHYTGVPTAWLRFFMCNLQCNGFGQKDPTDKSTYELPYKDFDAKSVTRIEDMPVWKFGCDSSYSWAAKFKHLQHKKTAAEICDDIQNALKTDTNPDGLFRHPHSNAQQHMCFTGGEPLMPHAQAAVIDILREFKARDNQPLFITFETNGTQPLTDEFVNFFNDEYWRTEVFFSVSPKLFTVSGEKADKAIKPDIVQSYYSMENAFGQIKPVVGAEDRQWEELESVVAQFREAGIYWPVWVMPVGATEEGQAGEYGSHAAAGKVAEIAYKRGYNVSSRVHVYLWGNLIGV</sequence>
<dbReference type="Gene3D" id="3.20.20.70">
    <property type="entry name" value="Aldolase class I"/>
    <property type="match status" value="1"/>
</dbReference>
<organism evidence="3">
    <name type="scientific">uncultured Caudovirales phage</name>
    <dbReference type="NCBI Taxonomy" id="2100421"/>
    <lineage>
        <taxon>Viruses</taxon>
        <taxon>Duplodnaviria</taxon>
        <taxon>Heunggongvirae</taxon>
        <taxon>Uroviricota</taxon>
        <taxon>Caudoviricetes</taxon>
        <taxon>Peduoviridae</taxon>
        <taxon>Maltschvirus</taxon>
        <taxon>Maltschvirus maltsch</taxon>
    </lineage>
</organism>
<dbReference type="HAMAP" id="MF_00917">
    <property type="entry name" value="QueE"/>
    <property type="match status" value="1"/>
</dbReference>
<gene>
    <name evidence="3" type="ORF">UFOVP447_27</name>
</gene>
<dbReference type="EMBL" id="LR796423">
    <property type="protein sequence ID" value="CAB4142701.1"/>
    <property type="molecule type" value="Genomic_DNA"/>
</dbReference>